<dbReference type="CDD" id="cd00190">
    <property type="entry name" value="Tryp_SPc"/>
    <property type="match status" value="1"/>
</dbReference>
<dbReference type="GO" id="GO:0006508">
    <property type="term" value="P:proteolysis"/>
    <property type="evidence" value="ECO:0007669"/>
    <property type="project" value="InterPro"/>
</dbReference>
<evidence type="ECO:0000256" key="2">
    <source>
        <dbReference type="ARBA" id="ARBA00023157"/>
    </source>
</evidence>
<dbReference type="SMART" id="SM00020">
    <property type="entry name" value="Tryp_SPc"/>
    <property type="match status" value="1"/>
</dbReference>
<dbReference type="InterPro" id="IPR001254">
    <property type="entry name" value="Trypsin_dom"/>
</dbReference>
<keyword evidence="2" id="KW-1015">Disulfide bond</keyword>
<protein>
    <recommendedName>
        <fullName evidence="5">tryptase</fullName>
        <ecNumber evidence="5">3.4.21.59</ecNumber>
    </recommendedName>
</protein>
<name>M3XRU2_MUSPF</name>
<dbReference type="GeneTree" id="ENSGT00940000157345"/>
<evidence type="ECO:0000256" key="4">
    <source>
        <dbReference type="ARBA" id="ARBA00054350"/>
    </source>
</evidence>
<dbReference type="PANTHER" id="PTHR24253:SF42">
    <property type="entry name" value="PROTEASE, SERINE 47"/>
    <property type="match status" value="1"/>
</dbReference>
<dbReference type="InterPro" id="IPR033116">
    <property type="entry name" value="TRYPSIN_SER"/>
</dbReference>
<evidence type="ECO:0000259" key="7">
    <source>
        <dbReference type="PROSITE" id="PS50240"/>
    </source>
</evidence>
<reference evidence="8" key="1">
    <citation type="submission" date="2024-06" db="UniProtKB">
        <authorList>
            <consortium name="Ensembl"/>
        </authorList>
    </citation>
    <scope>IDENTIFICATION</scope>
</reference>
<sequence length="387" mass="42394">RLGSTALGMGTEAPTPRGRGWLAALLWLLFPPAGMRGSWSVASRALAPAPEEADSEEPRRPEGGAQRLAPEADRLGGVSTVCGRPKVTGRIYGGQDVAAGRWPWQASLLHKRVHICGAVLIDPLWLLSTAHCFLNKSLAPADYQVLLGSTQLYQHSQHTRKMPLSRIIVHPDFEKHHPFGSDIAMLQLHLPVNLTSSIAPACLPSPGMRLSGNLSCWITGWGMLSEDKHLPSPFPLQEGKVTLVENQFCNVLYRQRLSNSESHSVREEMLCAGDFSAGRAICQGDSGGPLVCDLPTAWVLVGLASWGLDCWHPVYPSVFTRVSYFTDWINKTRRLTPPPDPTSAPQIRVPDQPLQATSSFDSSTALLPPQTWLLLLFALRDSRQALR</sequence>
<dbReference type="EC" id="3.4.21.59" evidence="5"/>
<dbReference type="InterPro" id="IPR009003">
    <property type="entry name" value="Peptidase_S1_PA"/>
</dbReference>
<dbReference type="Pfam" id="PF00089">
    <property type="entry name" value="Trypsin"/>
    <property type="match status" value="1"/>
</dbReference>
<dbReference type="PRINTS" id="PR00722">
    <property type="entry name" value="CHYMOTRYPSIN"/>
</dbReference>
<dbReference type="InParanoid" id="M3XRU2"/>
<dbReference type="GO" id="GO:0004252">
    <property type="term" value="F:serine-type endopeptidase activity"/>
    <property type="evidence" value="ECO:0007669"/>
    <property type="project" value="UniProtKB-EC"/>
</dbReference>
<evidence type="ECO:0000256" key="1">
    <source>
        <dbReference type="ARBA" id="ARBA00011881"/>
    </source>
</evidence>
<dbReference type="HOGENOM" id="CLU_006842_0_4_1"/>
<evidence type="ECO:0000256" key="3">
    <source>
        <dbReference type="ARBA" id="ARBA00050838"/>
    </source>
</evidence>
<proteinExistence type="predicted"/>
<accession>M3XRU2</accession>
<comment type="function">
    <text evidence="4">Tryptase is the major neutral protease present in mast cells and is secreted upon the coupled activation-degranulation response of this cell type.</text>
</comment>
<dbReference type="InterPro" id="IPR001314">
    <property type="entry name" value="Peptidase_S1A"/>
</dbReference>
<dbReference type="EMBL" id="AEYP01108433">
    <property type="status" value="NOT_ANNOTATED_CDS"/>
    <property type="molecule type" value="Genomic_DNA"/>
</dbReference>
<dbReference type="PROSITE" id="PS00135">
    <property type="entry name" value="TRYPSIN_SER"/>
    <property type="match status" value="1"/>
</dbReference>
<organism evidence="8">
    <name type="scientific">Mustela putorius furo</name>
    <name type="common">European domestic ferret</name>
    <name type="synonym">Mustela furo</name>
    <dbReference type="NCBI Taxonomy" id="9669"/>
    <lineage>
        <taxon>Eukaryota</taxon>
        <taxon>Metazoa</taxon>
        <taxon>Chordata</taxon>
        <taxon>Craniata</taxon>
        <taxon>Vertebrata</taxon>
        <taxon>Euteleostomi</taxon>
        <taxon>Mammalia</taxon>
        <taxon>Eutheria</taxon>
        <taxon>Laurasiatheria</taxon>
        <taxon>Carnivora</taxon>
        <taxon>Caniformia</taxon>
        <taxon>Musteloidea</taxon>
        <taxon>Mustelidae</taxon>
        <taxon>Mustelinae</taxon>
        <taxon>Mustela</taxon>
    </lineage>
</organism>
<feature type="region of interest" description="Disordered" evidence="6">
    <location>
        <begin position="47"/>
        <end position="70"/>
    </location>
</feature>
<dbReference type="eggNOG" id="KOG3627">
    <property type="taxonomic scope" value="Eukaryota"/>
</dbReference>
<dbReference type="AlphaFoldDB" id="M3XRU2"/>
<dbReference type="STRING" id="9669.ENSMPUP00000001792"/>
<dbReference type="Gene3D" id="2.40.10.10">
    <property type="entry name" value="Trypsin-like serine proteases"/>
    <property type="match status" value="1"/>
</dbReference>
<dbReference type="OMA" id="FGSDIVM"/>
<dbReference type="PANTHER" id="PTHR24253">
    <property type="entry name" value="TRANSMEMBRANE PROTEASE SERINE"/>
    <property type="match status" value="1"/>
</dbReference>
<comment type="catalytic activity">
    <reaction evidence="3">
        <text>Preferential cleavage: Arg-|-Xaa, Lys-|-Xaa, but with more restricted specificity than trypsin.</text>
        <dbReference type="EC" id="3.4.21.59"/>
    </reaction>
</comment>
<comment type="subunit">
    <text evidence="1">Homotetramer.</text>
</comment>
<feature type="domain" description="Peptidase S1" evidence="7">
    <location>
        <begin position="91"/>
        <end position="334"/>
    </location>
</feature>
<dbReference type="FunFam" id="2.40.10.10:FF:000039">
    <property type="entry name" value="Brain-specific serine protease 4"/>
    <property type="match status" value="1"/>
</dbReference>
<dbReference type="SUPFAM" id="SSF50494">
    <property type="entry name" value="Trypsin-like serine proteases"/>
    <property type="match status" value="1"/>
</dbReference>
<evidence type="ECO:0000313" key="8">
    <source>
        <dbReference type="Ensembl" id="ENSMPUP00000001792.1"/>
    </source>
</evidence>
<dbReference type="InterPro" id="IPR043504">
    <property type="entry name" value="Peptidase_S1_PA_chymotrypsin"/>
</dbReference>
<evidence type="ECO:0000256" key="6">
    <source>
        <dbReference type="SAM" id="MobiDB-lite"/>
    </source>
</evidence>
<dbReference type="Ensembl" id="ENSMPUT00000001828.1">
    <property type="protein sequence ID" value="ENSMPUP00000001792.1"/>
    <property type="gene ID" value="ENSMPUG00000001810.1"/>
</dbReference>
<dbReference type="PROSITE" id="PS50240">
    <property type="entry name" value="TRYPSIN_DOM"/>
    <property type="match status" value="1"/>
</dbReference>
<evidence type="ECO:0000256" key="5">
    <source>
        <dbReference type="ARBA" id="ARBA00066748"/>
    </source>
</evidence>